<dbReference type="HOGENOM" id="CLU_430681_0_0_0"/>
<accession>D5EKG2</accession>
<dbReference type="PANTHER" id="PTHR31157:SF1">
    <property type="entry name" value="SCP DOMAIN-CONTAINING PROTEIN"/>
    <property type="match status" value="1"/>
</dbReference>
<dbReference type="GO" id="GO:0030246">
    <property type="term" value="F:carbohydrate binding"/>
    <property type="evidence" value="ECO:0007669"/>
    <property type="project" value="InterPro"/>
</dbReference>
<dbReference type="Gene3D" id="2.60.40.1120">
    <property type="entry name" value="Carboxypeptidase-like, regulatory domain"/>
    <property type="match status" value="1"/>
</dbReference>
<dbReference type="KEGG" id="caa:Caka_0014"/>
<organism evidence="2 3">
    <name type="scientific">Coraliomargarita akajimensis (strain DSM 45221 / IAM 15411 / JCM 23193 / KCTC 12865 / 04OKA010-24)</name>
    <dbReference type="NCBI Taxonomy" id="583355"/>
    <lineage>
        <taxon>Bacteria</taxon>
        <taxon>Pseudomonadati</taxon>
        <taxon>Verrucomicrobiota</taxon>
        <taxon>Opitutia</taxon>
        <taxon>Puniceicoccales</taxon>
        <taxon>Coraliomargaritaceae</taxon>
        <taxon>Coraliomargarita</taxon>
    </lineage>
</organism>
<dbReference type="Proteomes" id="UP000000925">
    <property type="component" value="Chromosome"/>
</dbReference>
<keyword evidence="3" id="KW-1185">Reference proteome</keyword>
<dbReference type="Pfam" id="PF00188">
    <property type="entry name" value="CAP"/>
    <property type="match status" value="1"/>
</dbReference>
<sequence>MFATPALTSLLSPLGCCGYHRVLLIGCLLWLLSPCLHAVSTWTENAEAGAGGVIDGSAASYSLIQSVSVAEGAAAFHLANPSFTDGWFELNVDIDVQADSKLFFQSRLGYATSDQVATVQLSTDGGVSWPVAVYSQPGTGDAGESVFSLREVDLGAGYAGQQVRVRFYYDHVGGSAYTQTSTNVGWLIDDIQIGAEFQKLVWTIGDPSPEAVLYLELINRSRADAVAEAIRLAAHSDPAITSVYAYYGISVENIITQYNWAIANDCMDASAQPLAFNAALQQAAELHSLDMLNNDFQGHSSSSSPPAPLQAGDSLGNRLSRVGYAGYFLAAENVHAYAQSVEYGHAGFEVDWGPLEDTGDPCYNPLFAGQGMQNPAGHRMAIHNGDLNEVGIGVINGSNQTVGPQIVTQDFGARSGVSFITGVIYDDDDGDEFYSVTNSNEHEGRAGIRIDVEGSPYYTLSTSAGAYALPVTADGTYQVTFSGSGIRTHSTSVTILNGMNVKLDHRPEDVLSTYAEFASHYDLLGGPADDDDADSVPNLIEFAIEGMDPTVADAGSGLGFVLGGDGQRRLTIAKRADVSGITYLIELSVSLTAWDSVDAFAGAVVDTDDATELTVAIDPAVLPTVFARLAVAQAP</sequence>
<feature type="domain" description="SCP" evidence="1">
    <location>
        <begin position="270"/>
        <end position="411"/>
    </location>
</feature>
<reference evidence="2 3" key="1">
    <citation type="journal article" date="2010" name="Stand. Genomic Sci.">
        <title>Complete genome sequence of Coraliomargarita akajimensis type strain (04OKA010-24).</title>
        <authorList>
            <person name="Mavromatis K."/>
            <person name="Abt B."/>
            <person name="Brambilla E."/>
            <person name="Lapidus A."/>
            <person name="Copeland A."/>
            <person name="Deshpande S."/>
            <person name="Nolan M."/>
            <person name="Lucas S."/>
            <person name="Tice H."/>
            <person name="Cheng J.F."/>
            <person name="Han C."/>
            <person name="Detter J.C."/>
            <person name="Woyke T."/>
            <person name="Goodwin L."/>
            <person name="Pitluck S."/>
            <person name="Held B."/>
            <person name="Brettin T."/>
            <person name="Tapia R."/>
            <person name="Ivanova N."/>
            <person name="Mikhailova N."/>
            <person name="Pati A."/>
            <person name="Liolios K."/>
            <person name="Chen A."/>
            <person name="Palaniappan K."/>
            <person name="Land M."/>
            <person name="Hauser L."/>
            <person name="Chang Y.J."/>
            <person name="Jeffries C.D."/>
            <person name="Rohde M."/>
            <person name="Goker M."/>
            <person name="Bristow J."/>
            <person name="Eisen J.A."/>
            <person name="Markowitz V."/>
            <person name="Hugenholtz P."/>
            <person name="Klenk H.P."/>
            <person name="Kyrpides N.C."/>
        </authorList>
    </citation>
    <scope>NUCLEOTIDE SEQUENCE [LARGE SCALE GENOMIC DNA]</scope>
    <source>
        <strain evidence="3">DSM 45221 / IAM 15411 / JCM 23193 / KCTC 12865</strain>
    </source>
</reference>
<evidence type="ECO:0000313" key="3">
    <source>
        <dbReference type="Proteomes" id="UP000000925"/>
    </source>
</evidence>
<dbReference type="EMBL" id="CP001998">
    <property type="protein sequence ID" value="ADE53043.1"/>
    <property type="molecule type" value="Genomic_DNA"/>
</dbReference>
<dbReference type="SUPFAM" id="SSF49452">
    <property type="entry name" value="Starch-binding domain-like"/>
    <property type="match status" value="1"/>
</dbReference>
<gene>
    <name evidence="2" type="ordered locus">Caka_0014</name>
</gene>
<dbReference type="InterPro" id="IPR014044">
    <property type="entry name" value="CAP_dom"/>
</dbReference>
<evidence type="ECO:0000313" key="2">
    <source>
        <dbReference type="EMBL" id="ADE53043.1"/>
    </source>
</evidence>
<name>D5EKG2_CORAD</name>
<dbReference type="SUPFAM" id="SSF55797">
    <property type="entry name" value="PR-1-like"/>
    <property type="match status" value="1"/>
</dbReference>
<proteinExistence type="predicted"/>
<dbReference type="AlphaFoldDB" id="D5EKG2"/>
<dbReference type="Gene3D" id="2.60.120.260">
    <property type="entry name" value="Galactose-binding domain-like"/>
    <property type="match status" value="1"/>
</dbReference>
<dbReference type="Gene3D" id="3.40.33.10">
    <property type="entry name" value="CAP"/>
    <property type="match status" value="1"/>
</dbReference>
<dbReference type="eggNOG" id="COG2340">
    <property type="taxonomic scope" value="Bacteria"/>
</dbReference>
<dbReference type="InterPro" id="IPR035940">
    <property type="entry name" value="CAP_sf"/>
</dbReference>
<evidence type="ECO:0000259" key="1">
    <source>
        <dbReference type="Pfam" id="PF00188"/>
    </source>
</evidence>
<dbReference type="InterPro" id="IPR013784">
    <property type="entry name" value="Carb-bd-like_fold"/>
</dbReference>
<dbReference type="STRING" id="583355.Caka_0014"/>
<dbReference type="OrthoDB" id="195152at2"/>
<dbReference type="PANTHER" id="PTHR31157">
    <property type="entry name" value="SCP DOMAIN-CONTAINING PROTEIN"/>
    <property type="match status" value="1"/>
</dbReference>
<protein>
    <submittedName>
        <fullName evidence="2">SCP-like extracellular</fullName>
    </submittedName>
</protein>